<evidence type="ECO:0000256" key="4">
    <source>
        <dbReference type="ARBA" id="ARBA00022827"/>
    </source>
</evidence>
<dbReference type="Gene3D" id="1.10.540.10">
    <property type="entry name" value="Acyl-CoA dehydrogenase/oxidase, N-terminal domain"/>
    <property type="match status" value="1"/>
</dbReference>
<dbReference type="InterPro" id="IPR036400">
    <property type="entry name" value="Cyt_B5-like_heme/steroid_sf"/>
</dbReference>
<comment type="similarity">
    <text evidence="2">Belongs to the acyl-CoA dehydrogenase family.</text>
</comment>
<keyword evidence="5" id="KW-0560">Oxidoreductase</keyword>
<dbReference type="PANTHER" id="PTHR48083:SF28">
    <property type="entry name" value="ACYL-COA DEHYDROGENASE FAMILY PROTEIN (AFU_ORTHOLOGUE AFUA_6G10880)-RELATED"/>
    <property type="match status" value="1"/>
</dbReference>
<dbReference type="InterPro" id="IPR037069">
    <property type="entry name" value="AcylCoA_DH/ox_N_sf"/>
</dbReference>
<dbReference type="SMART" id="SM01117">
    <property type="entry name" value="Cyt-b5"/>
    <property type="match status" value="1"/>
</dbReference>
<dbReference type="Pfam" id="PF02770">
    <property type="entry name" value="Acyl-CoA_dh_M"/>
    <property type="match status" value="1"/>
</dbReference>
<evidence type="ECO:0000256" key="5">
    <source>
        <dbReference type="ARBA" id="ARBA00023002"/>
    </source>
</evidence>
<dbReference type="PANTHER" id="PTHR48083">
    <property type="entry name" value="MEDIUM-CHAIN SPECIFIC ACYL-COA DEHYDROGENASE, MITOCHONDRIAL-RELATED"/>
    <property type="match status" value="1"/>
</dbReference>
<evidence type="ECO:0000256" key="2">
    <source>
        <dbReference type="ARBA" id="ARBA00009347"/>
    </source>
</evidence>
<dbReference type="Gene3D" id="2.40.110.10">
    <property type="entry name" value="Butyryl-CoA Dehydrogenase, subunit A, domain 2"/>
    <property type="match status" value="1"/>
</dbReference>
<dbReference type="PROSITE" id="PS00072">
    <property type="entry name" value="ACYL_COA_DH_1"/>
    <property type="match status" value="1"/>
</dbReference>
<dbReference type="GO" id="GO:0005737">
    <property type="term" value="C:cytoplasm"/>
    <property type="evidence" value="ECO:0007669"/>
    <property type="project" value="TreeGrafter"/>
</dbReference>
<keyword evidence="4" id="KW-0274">FAD</keyword>
<proteinExistence type="inferred from homology"/>
<dbReference type="InterPro" id="IPR009075">
    <property type="entry name" value="AcylCo_DH/oxidase_C"/>
</dbReference>
<dbReference type="InterPro" id="IPR009100">
    <property type="entry name" value="AcylCoA_DH/oxidase_NM_dom_sf"/>
</dbReference>
<dbReference type="SUPFAM" id="SSF56645">
    <property type="entry name" value="Acyl-CoA dehydrogenase NM domain-like"/>
    <property type="match status" value="1"/>
</dbReference>
<dbReference type="GO" id="GO:0050660">
    <property type="term" value="F:flavin adenine dinucleotide binding"/>
    <property type="evidence" value="ECO:0007669"/>
    <property type="project" value="InterPro"/>
</dbReference>
<sequence>MSAAAAMGGLTTISRAEVARHATAESLWVILGGRVYDLTKFAKFHPGGRVVLLAMAGRDATQEFFANHKADILRKSGDKYVVGVVEGETPIERGRQEGAIDPGPYAEKSFRRGWRSPYYNDSHAACQTATRAFFDRELRDQVEMFEEAGKPPARELYKKMGAAGILAARIGPGPHLAMVESMGIKLPGGVPSASFDYFHEMLVHQESARLGCPGFVDGIGAGLVIGLPPVLHFGPDWMKQEVAPKVLSGDAVICLAISEAFAGSDVKALRTTARRNAGGDFVVTGSKKWITNGTFADYFVTAVRTTEGQGTAGISLLLIERSMGVETKPIKTSYSPAAGTAWVDFDEVVVPARNLIGPLDQGFGCIMANFNHERWMIACIAQGMNRLVLADAYKWANQRTVFGKQLIDQPVIRNKFAHMTYEVEGVENTLDALTYQMKHMTYKEQTKKLGGPIALLKLQTTRAAHNVQDHAVQILGGRGITRTGMGANIERIGRAYKFMAVYGGSEEIMADLATKMAQREFDPQAKL</sequence>
<dbReference type="InterPro" id="IPR036250">
    <property type="entry name" value="AcylCo_DH-like_C"/>
</dbReference>
<evidence type="ECO:0000313" key="7">
    <source>
        <dbReference type="EMBL" id="CAD8242898.1"/>
    </source>
</evidence>
<dbReference type="EMBL" id="HBDZ01010313">
    <property type="protein sequence ID" value="CAD8242898.1"/>
    <property type="molecule type" value="Transcribed_RNA"/>
</dbReference>
<organism evidence="7">
    <name type="scientific">Prasinoderma coloniale</name>
    <dbReference type="NCBI Taxonomy" id="156133"/>
    <lineage>
        <taxon>Eukaryota</taxon>
        <taxon>Viridiplantae</taxon>
        <taxon>Prasinodermophyta</taxon>
        <taxon>Prasinodermophyceae</taxon>
        <taxon>Prasinodermales</taxon>
        <taxon>Prasinodermaceae</taxon>
        <taxon>Prasinoderma</taxon>
    </lineage>
</organism>
<dbReference type="SUPFAM" id="SSF47203">
    <property type="entry name" value="Acyl-CoA dehydrogenase C-terminal domain-like"/>
    <property type="match status" value="1"/>
</dbReference>
<dbReference type="Pfam" id="PF00441">
    <property type="entry name" value="Acyl-CoA_dh_1"/>
    <property type="match status" value="1"/>
</dbReference>
<dbReference type="GO" id="GO:0033539">
    <property type="term" value="P:fatty acid beta-oxidation using acyl-CoA dehydrogenase"/>
    <property type="evidence" value="ECO:0007669"/>
    <property type="project" value="TreeGrafter"/>
</dbReference>
<dbReference type="Pfam" id="PF00173">
    <property type="entry name" value="Cyt-b5"/>
    <property type="match status" value="1"/>
</dbReference>
<dbReference type="Gene3D" id="3.10.120.10">
    <property type="entry name" value="Cytochrome b5-like heme/steroid binding domain"/>
    <property type="match status" value="1"/>
</dbReference>
<dbReference type="InterPro" id="IPR050741">
    <property type="entry name" value="Acyl-CoA_dehydrogenase"/>
</dbReference>
<dbReference type="PROSITE" id="PS50255">
    <property type="entry name" value="CYTOCHROME_B5_2"/>
    <property type="match status" value="1"/>
</dbReference>
<dbReference type="InterPro" id="IPR046373">
    <property type="entry name" value="Acyl-CoA_Oxase/DH_mid-dom_sf"/>
</dbReference>
<dbReference type="InterPro" id="IPR006091">
    <property type="entry name" value="Acyl-CoA_Oxase/DH_mid-dom"/>
</dbReference>
<reference evidence="7" key="1">
    <citation type="submission" date="2021-01" db="EMBL/GenBank/DDBJ databases">
        <authorList>
            <person name="Corre E."/>
            <person name="Pelletier E."/>
            <person name="Niang G."/>
            <person name="Scheremetjew M."/>
            <person name="Finn R."/>
            <person name="Kale V."/>
            <person name="Holt S."/>
            <person name="Cochrane G."/>
            <person name="Meng A."/>
            <person name="Brown T."/>
            <person name="Cohen L."/>
        </authorList>
    </citation>
    <scope>NUCLEOTIDE SEQUENCE</scope>
    <source>
        <strain evidence="7">CCMP1413</strain>
    </source>
</reference>
<protein>
    <recommendedName>
        <fullName evidence="6">Cytochrome b5 heme-binding domain-containing protein</fullName>
    </recommendedName>
</protein>
<comment type="cofactor">
    <cofactor evidence="1">
        <name>FAD</name>
        <dbReference type="ChEBI" id="CHEBI:57692"/>
    </cofactor>
</comment>
<evidence type="ECO:0000256" key="1">
    <source>
        <dbReference type="ARBA" id="ARBA00001974"/>
    </source>
</evidence>
<dbReference type="InterPro" id="IPR001199">
    <property type="entry name" value="Cyt_B5-like_heme/steroid-bd"/>
</dbReference>
<dbReference type="Pfam" id="PF02771">
    <property type="entry name" value="Acyl-CoA_dh_N"/>
    <property type="match status" value="1"/>
</dbReference>
<dbReference type="InterPro" id="IPR013786">
    <property type="entry name" value="AcylCoA_DH/ox_N"/>
</dbReference>
<keyword evidence="3" id="KW-0285">Flavoprotein</keyword>
<dbReference type="SUPFAM" id="SSF55856">
    <property type="entry name" value="Cytochrome b5-like heme/steroid binding domain"/>
    <property type="match status" value="1"/>
</dbReference>
<feature type="domain" description="Cytochrome b5 heme-binding" evidence="6">
    <location>
        <begin position="10"/>
        <end position="86"/>
    </location>
</feature>
<name>A0A7R9TR69_9VIRI</name>
<dbReference type="InterPro" id="IPR006089">
    <property type="entry name" value="Acyl-CoA_DH_CS"/>
</dbReference>
<evidence type="ECO:0000256" key="3">
    <source>
        <dbReference type="ARBA" id="ARBA00022630"/>
    </source>
</evidence>
<gene>
    <name evidence="7" type="ORF">PCOL08062_LOCUS7854</name>
</gene>
<accession>A0A7R9TR69</accession>
<dbReference type="GO" id="GO:0003995">
    <property type="term" value="F:acyl-CoA dehydrogenase activity"/>
    <property type="evidence" value="ECO:0007669"/>
    <property type="project" value="InterPro"/>
</dbReference>
<evidence type="ECO:0000259" key="6">
    <source>
        <dbReference type="PROSITE" id="PS50255"/>
    </source>
</evidence>
<dbReference type="AlphaFoldDB" id="A0A7R9TR69"/>
<dbReference type="Gene3D" id="1.20.140.10">
    <property type="entry name" value="Butyryl-CoA Dehydrogenase, subunit A, domain 3"/>
    <property type="match status" value="1"/>
</dbReference>